<evidence type="ECO:0000313" key="2">
    <source>
        <dbReference type="EMBL" id="VDM17476.1"/>
    </source>
</evidence>
<accession>A0A3P7ECX7</accession>
<proteinExistence type="predicted"/>
<protein>
    <submittedName>
        <fullName evidence="2">Uncharacterized protein</fullName>
    </submittedName>
</protein>
<gene>
    <name evidence="2" type="ORF">WBA_LOCUS9757</name>
</gene>
<dbReference type="Proteomes" id="UP000270924">
    <property type="component" value="Unassembled WGS sequence"/>
</dbReference>
<dbReference type="AlphaFoldDB" id="A0A3P7ECX7"/>
<dbReference type="EMBL" id="UYWW01010151">
    <property type="protein sequence ID" value="VDM17476.1"/>
    <property type="molecule type" value="Genomic_DNA"/>
</dbReference>
<reference evidence="2 3" key="1">
    <citation type="submission" date="2018-11" db="EMBL/GenBank/DDBJ databases">
        <authorList>
            <consortium name="Pathogen Informatics"/>
        </authorList>
    </citation>
    <scope>NUCLEOTIDE SEQUENCE [LARGE SCALE GENOMIC DNA]</scope>
</reference>
<feature type="region of interest" description="Disordered" evidence="1">
    <location>
        <begin position="380"/>
        <end position="413"/>
    </location>
</feature>
<organism evidence="2 3">
    <name type="scientific">Wuchereria bancrofti</name>
    <dbReference type="NCBI Taxonomy" id="6293"/>
    <lineage>
        <taxon>Eukaryota</taxon>
        <taxon>Metazoa</taxon>
        <taxon>Ecdysozoa</taxon>
        <taxon>Nematoda</taxon>
        <taxon>Chromadorea</taxon>
        <taxon>Rhabditida</taxon>
        <taxon>Spirurina</taxon>
        <taxon>Spiruromorpha</taxon>
        <taxon>Filarioidea</taxon>
        <taxon>Onchocercidae</taxon>
        <taxon>Wuchereria</taxon>
    </lineage>
</organism>
<feature type="region of interest" description="Disordered" evidence="1">
    <location>
        <begin position="1"/>
        <end position="23"/>
    </location>
</feature>
<sequence>SRDLTFDDCRLPPSRNWDSSPGVNLVDRERHRSAEGLAEGVLELAVGGGVVAGELGVEDAAHLVAGDLHGGRATSLVVADRHGAEEPHRGALATESGLAAGAERGAAPGRGVLPPAVVALQLLGGAGAGPGREPPGLQPALHGALADAERVGRGPGVRGAAAGHAVEVGDHLAGGRSPVGDLADRGPQLPETPRVSGSRAVTSLPRRVDVAPAGPACLGCPGRPVGLEGVDGLGVAPAPDPLGEVLRTPRLQVAGSDRLPGARAGAELRGVTRPRADRVGVVRGVEDRVTVDRQRRGTGDLQGLRDGVQDAGPARGDHVVAPVGPPQVEVGPVVALGELAHGRGVEQLDRREHRAGVLRLQRSLLSRPLEVTATAAGVAGDQGAQGTAGLHEGLPGPLEVASRHVPRPGLPDR</sequence>
<evidence type="ECO:0000313" key="3">
    <source>
        <dbReference type="Proteomes" id="UP000270924"/>
    </source>
</evidence>
<evidence type="ECO:0000256" key="1">
    <source>
        <dbReference type="SAM" id="MobiDB-lite"/>
    </source>
</evidence>
<dbReference type="InParanoid" id="A0A3P7ECX7"/>
<feature type="compositionally biased region" description="Low complexity" evidence="1">
    <location>
        <begin position="380"/>
        <end position="389"/>
    </location>
</feature>
<keyword evidence="3" id="KW-1185">Reference proteome</keyword>
<feature type="non-terminal residue" evidence="2">
    <location>
        <position position="1"/>
    </location>
</feature>
<feature type="compositionally biased region" description="Basic and acidic residues" evidence="1">
    <location>
        <begin position="1"/>
        <end position="10"/>
    </location>
</feature>
<feature type="non-terminal residue" evidence="2">
    <location>
        <position position="413"/>
    </location>
</feature>
<name>A0A3P7ECX7_WUCBA</name>